<accession>B8GL88</accession>
<dbReference type="InterPro" id="IPR006292">
    <property type="entry name" value="RNase_D"/>
</dbReference>
<dbReference type="AlphaFoldDB" id="B8GL88"/>
<dbReference type="KEGG" id="tgr:Tgr7_0509"/>
<dbReference type="GO" id="GO:0003676">
    <property type="term" value="F:nucleic acid binding"/>
    <property type="evidence" value="ECO:0007669"/>
    <property type="project" value="InterPro"/>
</dbReference>
<dbReference type="GO" id="GO:0008408">
    <property type="term" value="F:3'-5' exonuclease activity"/>
    <property type="evidence" value="ECO:0007669"/>
    <property type="project" value="InterPro"/>
</dbReference>
<dbReference type="GO" id="GO:0033890">
    <property type="term" value="F:ribonuclease D activity"/>
    <property type="evidence" value="ECO:0007669"/>
    <property type="project" value="UniProtKB-UniRule"/>
</dbReference>
<evidence type="ECO:0000256" key="5">
    <source>
        <dbReference type="ARBA" id="ARBA00022839"/>
    </source>
</evidence>
<reference evidence="8 9" key="1">
    <citation type="journal article" date="2011" name="Stand. Genomic Sci.">
        <title>Complete genome sequence of 'Thioalkalivibrio sulfidophilus' HL-EbGr7.</title>
        <authorList>
            <person name="Muyzer G."/>
            <person name="Sorokin D.Y."/>
            <person name="Mavromatis K."/>
            <person name="Lapidus A."/>
            <person name="Clum A."/>
            <person name="Ivanova N."/>
            <person name="Pati A."/>
            <person name="d'Haeseleer P."/>
            <person name="Woyke T."/>
            <person name="Kyrpides N.C."/>
        </authorList>
    </citation>
    <scope>NUCLEOTIDE SEQUENCE [LARGE SCALE GENOMIC DNA]</scope>
    <source>
        <strain evidence="8 9">HL-EbGR7</strain>
    </source>
</reference>
<dbReference type="InterPro" id="IPR051086">
    <property type="entry name" value="RNase_D-like"/>
</dbReference>
<proteinExistence type="inferred from homology"/>
<gene>
    <name evidence="6" type="primary">rnd</name>
    <name evidence="8" type="ordered locus">Tgr7_0509</name>
</gene>
<keyword evidence="4 6" id="KW-0378">Hydrolase</keyword>
<dbReference type="PANTHER" id="PTHR47649">
    <property type="entry name" value="RIBONUCLEASE D"/>
    <property type="match status" value="1"/>
</dbReference>
<dbReference type="PROSITE" id="PS50967">
    <property type="entry name" value="HRDC"/>
    <property type="match status" value="1"/>
</dbReference>
<dbReference type="PANTHER" id="PTHR47649:SF1">
    <property type="entry name" value="RIBONUCLEASE D"/>
    <property type="match status" value="1"/>
</dbReference>
<dbReference type="InterPro" id="IPR044876">
    <property type="entry name" value="HRDC_dom_sf"/>
</dbReference>
<dbReference type="NCBIfam" id="TIGR01388">
    <property type="entry name" value="rnd"/>
    <property type="match status" value="1"/>
</dbReference>
<dbReference type="SMART" id="SM00341">
    <property type="entry name" value="HRDC"/>
    <property type="match status" value="1"/>
</dbReference>
<organism evidence="8 9">
    <name type="scientific">Thioalkalivibrio sulfidiphilus (strain HL-EbGR7)</name>
    <dbReference type="NCBI Taxonomy" id="396588"/>
    <lineage>
        <taxon>Bacteria</taxon>
        <taxon>Pseudomonadati</taxon>
        <taxon>Pseudomonadota</taxon>
        <taxon>Gammaproteobacteria</taxon>
        <taxon>Chromatiales</taxon>
        <taxon>Ectothiorhodospiraceae</taxon>
        <taxon>Thioalkalivibrio</taxon>
    </lineage>
</organism>
<dbReference type="SUPFAM" id="SSF53098">
    <property type="entry name" value="Ribonuclease H-like"/>
    <property type="match status" value="1"/>
</dbReference>
<keyword evidence="5 6" id="KW-0269">Exonuclease</keyword>
<protein>
    <recommendedName>
        <fullName evidence="6">Ribonuclease D</fullName>
        <shortName evidence="6">RNase D</shortName>
        <ecNumber evidence="6">3.1.13.5</ecNumber>
    </recommendedName>
</protein>
<evidence type="ECO:0000313" key="9">
    <source>
        <dbReference type="Proteomes" id="UP000002383"/>
    </source>
</evidence>
<dbReference type="GO" id="GO:0042780">
    <property type="term" value="P:tRNA 3'-end processing"/>
    <property type="evidence" value="ECO:0007669"/>
    <property type="project" value="UniProtKB-UniRule"/>
</dbReference>
<keyword evidence="3 6" id="KW-0540">Nuclease</keyword>
<dbReference type="SUPFAM" id="SSF47819">
    <property type="entry name" value="HRDC-like"/>
    <property type="match status" value="2"/>
</dbReference>
<keyword evidence="9" id="KW-1185">Reference proteome</keyword>
<dbReference type="EC" id="3.1.13.5" evidence="6"/>
<evidence type="ECO:0000256" key="6">
    <source>
        <dbReference type="HAMAP-Rule" id="MF_01899"/>
    </source>
</evidence>
<dbReference type="SMART" id="SM00474">
    <property type="entry name" value="35EXOc"/>
    <property type="match status" value="1"/>
</dbReference>
<dbReference type="RefSeq" id="WP_012637094.1">
    <property type="nucleotide sequence ID" value="NC_011901.1"/>
</dbReference>
<keyword evidence="1 6" id="KW-0963">Cytoplasm</keyword>
<dbReference type="STRING" id="396588.Tgr7_0509"/>
<dbReference type="HOGENOM" id="CLU_042387_0_0_6"/>
<dbReference type="Gene3D" id="1.10.150.80">
    <property type="entry name" value="HRDC domain"/>
    <property type="match status" value="1"/>
</dbReference>
<evidence type="ECO:0000256" key="2">
    <source>
        <dbReference type="ARBA" id="ARBA00022694"/>
    </source>
</evidence>
<dbReference type="Proteomes" id="UP000002383">
    <property type="component" value="Chromosome"/>
</dbReference>
<dbReference type="InterPro" id="IPR012337">
    <property type="entry name" value="RNaseH-like_sf"/>
</dbReference>
<dbReference type="eggNOG" id="COG0349">
    <property type="taxonomic scope" value="Bacteria"/>
</dbReference>
<dbReference type="InterPro" id="IPR002562">
    <property type="entry name" value="3'-5'_exonuclease_dom"/>
</dbReference>
<dbReference type="Pfam" id="PF00570">
    <property type="entry name" value="HRDC"/>
    <property type="match status" value="1"/>
</dbReference>
<comment type="function">
    <text evidence="6">Exonuclease involved in the 3' processing of various precursor tRNAs. Initiates hydrolysis at the 3'-terminus of an RNA molecule and releases 5'-mononucleotides.</text>
</comment>
<evidence type="ECO:0000256" key="3">
    <source>
        <dbReference type="ARBA" id="ARBA00022722"/>
    </source>
</evidence>
<comment type="subcellular location">
    <subcellularLocation>
        <location evidence="6">Cytoplasm</location>
    </subcellularLocation>
</comment>
<dbReference type="GO" id="GO:0005737">
    <property type="term" value="C:cytoplasm"/>
    <property type="evidence" value="ECO:0007669"/>
    <property type="project" value="UniProtKB-SubCell"/>
</dbReference>
<dbReference type="InterPro" id="IPR036397">
    <property type="entry name" value="RNaseH_sf"/>
</dbReference>
<sequence>MTIESGSLRVTDEIRFIDTAEGLAAFCGEIAGAQWIALDTEFVREKTYYPRLCLVQVATPDALACIDPIALPDLGPLAALLHDPAVTKVVHAAHQDMEILLQSTGRVPTPVFDTQVAVSLLGHGDQIGYARMVQIYLDLELDKGHTRTDWSQRPLETAQLRYAADDVRHLARVYPMILKDLEEKGRLDWLSEDFAAISEESRYLPDPDNAWRRIKGQKYLKGAQLAVLQALAAWRERQAMEKDLPKRWILSDDVLTELSQRSPTDLASLAKVRGLEDKTLQRHGETLLALVREARSLPASAWPARPGPSRGIGPEHEELVDVAMGLLRHQARINDISPAAIATRKDLEALFREEPDCALLQGWRARIAGRVILDWYLGRLRLQVRDERMALDRDGS</sequence>
<evidence type="ECO:0000256" key="4">
    <source>
        <dbReference type="ARBA" id="ARBA00022801"/>
    </source>
</evidence>
<dbReference type="EMBL" id="CP001339">
    <property type="protein sequence ID" value="ACL71606.1"/>
    <property type="molecule type" value="Genomic_DNA"/>
</dbReference>
<comment type="cofactor">
    <cofactor evidence="6">
        <name>a divalent metal cation</name>
        <dbReference type="ChEBI" id="CHEBI:60240"/>
    </cofactor>
</comment>
<dbReference type="Gene3D" id="3.30.420.10">
    <property type="entry name" value="Ribonuclease H-like superfamily/Ribonuclease H"/>
    <property type="match status" value="1"/>
</dbReference>
<evidence type="ECO:0000256" key="1">
    <source>
        <dbReference type="ARBA" id="ARBA00022490"/>
    </source>
</evidence>
<dbReference type="Pfam" id="PF01612">
    <property type="entry name" value="DNA_pol_A_exo1"/>
    <property type="match status" value="1"/>
</dbReference>
<evidence type="ECO:0000313" key="8">
    <source>
        <dbReference type="EMBL" id="ACL71606.1"/>
    </source>
</evidence>
<dbReference type="InterPro" id="IPR002121">
    <property type="entry name" value="HRDC_dom"/>
</dbReference>
<name>B8GL88_THISH</name>
<dbReference type="InterPro" id="IPR010997">
    <property type="entry name" value="HRDC-like_sf"/>
</dbReference>
<comment type="similarity">
    <text evidence="6">Belongs to the RNase D family.</text>
</comment>
<keyword evidence="2 6" id="KW-0819">tRNA processing</keyword>
<evidence type="ECO:0000259" key="7">
    <source>
        <dbReference type="PROSITE" id="PS50967"/>
    </source>
</evidence>
<dbReference type="HAMAP" id="MF_01899">
    <property type="entry name" value="RNase_D"/>
    <property type="match status" value="1"/>
</dbReference>
<dbReference type="CDD" id="cd06142">
    <property type="entry name" value="RNaseD_exo"/>
    <property type="match status" value="1"/>
</dbReference>
<comment type="catalytic activity">
    <reaction evidence="6">
        <text>Exonucleolytic cleavage that removes extra residues from the 3'-terminus of tRNA to produce 5'-mononucleotides.</text>
        <dbReference type="EC" id="3.1.13.5"/>
    </reaction>
</comment>
<feature type="domain" description="HRDC" evidence="7">
    <location>
        <begin position="221"/>
        <end position="301"/>
    </location>
</feature>
<dbReference type="GO" id="GO:0000166">
    <property type="term" value="F:nucleotide binding"/>
    <property type="evidence" value="ECO:0007669"/>
    <property type="project" value="InterPro"/>
</dbReference>